<organism evidence="1 2">
    <name type="scientific">Smallanthus sonchifolius</name>
    <dbReference type="NCBI Taxonomy" id="185202"/>
    <lineage>
        <taxon>Eukaryota</taxon>
        <taxon>Viridiplantae</taxon>
        <taxon>Streptophyta</taxon>
        <taxon>Embryophyta</taxon>
        <taxon>Tracheophyta</taxon>
        <taxon>Spermatophyta</taxon>
        <taxon>Magnoliopsida</taxon>
        <taxon>eudicotyledons</taxon>
        <taxon>Gunneridae</taxon>
        <taxon>Pentapetalae</taxon>
        <taxon>asterids</taxon>
        <taxon>campanulids</taxon>
        <taxon>Asterales</taxon>
        <taxon>Asteraceae</taxon>
        <taxon>Asteroideae</taxon>
        <taxon>Heliantheae alliance</taxon>
        <taxon>Millerieae</taxon>
        <taxon>Smallanthus</taxon>
    </lineage>
</organism>
<sequence length="313" mass="34973">MSSRRPPVGVWQTTGGKNRKEQWKNQQQLDLWSWGRMVTSFYVANFPEGTKAVDLKICFGEYGKVVDSYVAAKKDKAWSLFSFVRFDGVKDKISMEQQLILVFLNNARLSVNLSKFNKEGKPNNAEGYVGFPSLHSHRMVSQGTRAEVPWEKSYRNALLRGQSHQSSVSELALPNDEDGIDWVQEWIGRPESSQSDGRRAAQAVVRGNHSNSNDVGVEETPLQGNNTCMGNSMNIDENVGAKKLSRAFEFAAGKSGDSQAHLNQDSTNIEDMDQKINVAIGLNSRKRPRLGSIDDDPFNLDQIIGVVNQPRTH</sequence>
<evidence type="ECO:0000313" key="2">
    <source>
        <dbReference type="Proteomes" id="UP001056120"/>
    </source>
</evidence>
<gene>
    <name evidence="1" type="ORF">L1987_58065</name>
</gene>
<proteinExistence type="predicted"/>
<dbReference type="EMBL" id="CM042036">
    <property type="protein sequence ID" value="KAI3744966.1"/>
    <property type="molecule type" value="Genomic_DNA"/>
</dbReference>
<dbReference type="Proteomes" id="UP001056120">
    <property type="component" value="Linkage Group LG19"/>
</dbReference>
<evidence type="ECO:0000313" key="1">
    <source>
        <dbReference type="EMBL" id="KAI3744966.1"/>
    </source>
</evidence>
<protein>
    <submittedName>
        <fullName evidence="1">Uncharacterized protein</fullName>
    </submittedName>
</protein>
<accession>A0ACB9DER9</accession>
<keyword evidence="2" id="KW-1185">Reference proteome</keyword>
<reference evidence="1 2" key="2">
    <citation type="journal article" date="2022" name="Mol. Ecol. Resour.">
        <title>The genomes of chicory, endive, great burdock and yacon provide insights into Asteraceae paleo-polyploidization history and plant inulin production.</title>
        <authorList>
            <person name="Fan W."/>
            <person name="Wang S."/>
            <person name="Wang H."/>
            <person name="Wang A."/>
            <person name="Jiang F."/>
            <person name="Liu H."/>
            <person name="Zhao H."/>
            <person name="Xu D."/>
            <person name="Zhang Y."/>
        </authorList>
    </citation>
    <scope>NUCLEOTIDE SEQUENCE [LARGE SCALE GENOMIC DNA]</scope>
    <source>
        <strain evidence="2">cv. Yunnan</strain>
        <tissue evidence="1">Leaves</tissue>
    </source>
</reference>
<reference evidence="2" key="1">
    <citation type="journal article" date="2022" name="Mol. Ecol. Resour.">
        <title>The genomes of chicory, endive, great burdock and yacon provide insights into Asteraceae palaeo-polyploidization history and plant inulin production.</title>
        <authorList>
            <person name="Fan W."/>
            <person name="Wang S."/>
            <person name="Wang H."/>
            <person name="Wang A."/>
            <person name="Jiang F."/>
            <person name="Liu H."/>
            <person name="Zhao H."/>
            <person name="Xu D."/>
            <person name="Zhang Y."/>
        </authorList>
    </citation>
    <scope>NUCLEOTIDE SEQUENCE [LARGE SCALE GENOMIC DNA]</scope>
    <source>
        <strain evidence="2">cv. Yunnan</strain>
    </source>
</reference>
<comment type="caution">
    <text evidence="1">The sequence shown here is derived from an EMBL/GenBank/DDBJ whole genome shotgun (WGS) entry which is preliminary data.</text>
</comment>
<name>A0ACB9DER9_9ASTR</name>